<dbReference type="Gene3D" id="3.40.1350.10">
    <property type="match status" value="1"/>
</dbReference>
<reference evidence="4 5" key="1">
    <citation type="submission" date="2020-11" db="EMBL/GenBank/DDBJ databases">
        <title>Kefir isolates.</title>
        <authorList>
            <person name="Marcisauskas S."/>
            <person name="Kim Y."/>
            <person name="Blasche S."/>
        </authorList>
    </citation>
    <scope>NUCLEOTIDE SEQUENCE [LARGE SCALE GENOMIC DNA]</scope>
    <source>
        <strain evidence="4 5">OG2</strain>
    </source>
</reference>
<dbReference type="GO" id="GO:0000213">
    <property type="term" value="F:tRNA-intron lyase activity"/>
    <property type="evidence" value="ECO:0007669"/>
    <property type="project" value="TreeGrafter"/>
</dbReference>
<dbReference type="OrthoDB" id="10002170at2759"/>
<dbReference type="PANTHER" id="PTHR28518">
    <property type="entry name" value="TRNA-SPLICING ENDONUCLEASE SUBUNIT SEN15"/>
    <property type="match status" value="1"/>
</dbReference>
<dbReference type="GO" id="GO:0003676">
    <property type="term" value="F:nucleic acid binding"/>
    <property type="evidence" value="ECO:0007669"/>
    <property type="project" value="InterPro"/>
</dbReference>
<feature type="domain" description="tRNA-splicing endonuclease subunit Sen15" evidence="3">
    <location>
        <begin position="15"/>
        <end position="127"/>
    </location>
</feature>
<evidence type="ECO:0000256" key="2">
    <source>
        <dbReference type="ARBA" id="ARBA00022694"/>
    </source>
</evidence>
<evidence type="ECO:0000259" key="3">
    <source>
        <dbReference type="Pfam" id="PF09631"/>
    </source>
</evidence>
<gene>
    <name evidence="4" type="primary">SEN15</name>
    <name evidence="4" type="ORF">C6P45_002602</name>
</gene>
<keyword evidence="4" id="KW-0378">Hydrolase</keyword>
<sequence>MSTRDNEEKSIEYAVRTNLVHFQNWSDVRICDDQLQWRERTIKLLSGVPQTPLANGNTDPDGNPVKEYLLPVNLAQYKSDFISIECLDLIFDKLCEPDTKRIILSIVNDDGTIVFYFVYKGVHKPKK</sequence>
<keyword evidence="4" id="KW-0255">Endonuclease</keyword>
<organism evidence="4 5">
    <name type="scientific">Maudiozyma exigua</name>
    <name type="common">Yeast</name>
    <name type="synonym">Kazachstania exigua</name>
    <dbReference type="NCBI Taxonomy" id="34358"/>
    <lineage>
        <taxon>Eukaryota</taxon>
        <taxon>Fungi</taxon>
        <taxon>Dikarya</taxon>
        <taxon>Ascomycota</taxon>
        <taxon>Saccharomycotina</taxon>
        <taxon>Saccharomycetes</taxon>
        <taxon>Saccharomycetales</taxon>
        <taxon>Saccharomycetaceae</taxon>
        <taxon>Maudiozyma</taxon>
    </lineage>
</organism>
<dbReference type="GO" id="GO:0000214">
    <property type="term" value="C:tRNA-intron endonuclease complex"/>
    <property type="evidence" value="ECO:0007669"/>
    <property type="project" value="InterPro"/>
</dbReference>
<keyword evidence="4" id="KW-0540">Nuclease</keyword>
<evidence type="ECO:0000313" key="4">
    <source>
        <dbReference type="EMBL" id="KAG0670292.1"/>
    </source>
</evidence>
<dbReference type="SUPFAM" id="SSF53032">
    <property type="entry name" value="tRNA-intron endonuclease catalytic domain-like"/>
    <property type="match status" value="1"/>
</dbReference>
<dbReference type="Proteomes" id="UP000750334">
    <property type="component" value="Unassembled WGS sequence"/>
</dbReference>
<comment type="similarity">
    <text evidence="1">Belongs to the SEN15 family.</text>
</comment>
<comment type="caution">
    <text evidence="4">The sequence shown here is derived from an EMBL/GenBank/DDBJ whole genome shotgun (WGS) entry which is preliminary data.</text>
</comment>
<dbReference type="AlphaFoldDB" id="A0A9P7BAQ8"/>
<dbReference type="EMBL" id="PUHR01000025">
    <property type="protein sequence ID" value="KAG0670292.1"/>
    <property type="molecule type" value="Genomic_DNA"/>
</dbReference>
<evidence type="ECO:0000256" key="1">
    <source>
        <dbReference type="ARBA" id="ARBA00006091"/>
    </source>
</evidence>
<protein>
    <submittedName>
        <fullName evidence="4">tRNA splicing endonuclease subunit</fullName>
    </submittedName>
</protein>
<accession>A0A9P7BAQ8</accession>
<dbReference type="InterPro" id="IPR011856">
    <property type="entry name" value="tRNA_endonuc-like_dom_sf"/>
</dbReference>
<dbReference type="InterPro" id="IPR042777">
    <property type="entry name" value="Sen15_fungi"/>
</dbReference>
<dbReference type="InterPro" id="IPR018593">
    <property type="entry name" value="tRNA-endonuc_su_Sen15"/>
</dbReference>
<proteinExistence type="inferred from homology"/>
<dbReference type="GO" id="GO:0000379">
    <property type="term" value="P:tRNA-type intron splice site recognition and cleavage"/>
    <property type="evidence" value="ECO:0007669"/>
    <property type="project" value="InterPro"/>
</dbReference>
<dbReference type="Pfam" id="PF09631">
    <property type="entry name" value="Sen15"/>
    <property type="match status" value="1"/>
</dbReference>
<dbReference type="PANTHER" id="PTHR28518:SF1">
    <property type="entry name" value="TRNA-SPLICING ENDONUCLEASE SUBUNIT SEN15"/>
    <property type="match status" value="1"/>
</dbReference>
<keyword evidence="2" id="KW-0819">tRNA processing</keyword>
<name>A0A9P7BAQ8_MAUEX</name>
<evidence type="ECO:0000313" key="5">
    <source>
        <dbReference type="Proteomes" id="UP000750334"/>
    </source>
</evidence>
<keyword evidence="5" id="KW-1185">Reference proteome</keyword>
<dbReference type="InterPro" id="IPR036167">
    <property type="entry name" value="tRNA_intron_Endo_cat-like_sf"/>
</dbReference>